<keyword evidence="7" id="KW-1185">Reference proteome</keyword>
<dbReference type="PANTHER" id="PTHR23259">
    <property type="entry name" value="RIDDLE"/>
    <property type="match status" value="1"/>
</dbReference>
<evidence type="ECO:0000256" key="3">
    <source>
        <dbReference type="SAM" id="MobiDB-lite"/>
    </source>
</evidence>
<organism evidence="6 7">
    <name type="scientific">Dendroctonus ponderosae</name>
    <name type="common">Mountain pine beetle</name>
    <dbReference type="NCBI Taxonomy" id="77166"/>
    <lineage>
        <taxon>Eukaryota</taxon>
        <taxon>Metazoa</taxon>
        <taxon>Ecdysozoa</taxon>
        <taxon>Arthropoda</taxon>
        <taxon>Hexapoda</taxon>
        <taxon>Insecta</taxon>
        <taxon>Pterygota</taxon>
        <taxon>Neoptera</taxon>
        <taxon>Endopterygota</taxon>
        <taxon>Coleoptera</taxon>
        <taxon>Polyphaga</taxon>
        <taxon>Cucujiformia</taxon>
        <taxon>Curculionidae</taxon>
        <taxon>Scolytinae</taxon>
        <taxon>Dendroctonus</taxon>
    </lineage>
</organism>
<dbReference type="GO" id="GO:0030414">
    <property type="term" value="F:peptidase inhibitor activity"/>
    <property type="evidence" value="ECO:0007669"/>
    <property type="project" value="UniProtKB-KW"/>
</dbReference>
<sequence>MAKMYTLCLAFVIVACVKTQEVVDPESSADEDDTVILTEEDNLTNEIVTDPLAVSDATEPAIIAETIPSTDDGEIGETTTSQESQPDAPAEDDETTSPENVPDVAGEDGEIDDAANEGTLPDPPAADDEVALAANPEALPDVPGEDENIGDTENPGAEEDEINETSPENLPDPPAEDTAPLPTEEVTSENPPTTPADTAAATSPPSDANSPQTPSEQTTPVILTENTIPDRPFPSITISLPTFWPSTVISTNGLDTTRPADTHICKENEIYSCLPFCMKTCNNPMSKFLCRPVPNHFRLCRRGCICKVGYLLEHPNGRCVNECPTRQLF</sequence>
<evidence type="ECO:0000259" key="5">
    <source>
        <dbReference type="Pfam" id="PF01826"/>
    </source>
</evidence>
<feature type="compositionally biased region" description="Acidic residues" evidence="3">
    <location>
        <begin position="143"/>
        <end position="163"/>
    </location>
</feature>
<feature type="domain" description="TIL" evidence="5">
    <location>
        <begin position="265"/>
        <end position="321"/>
    </location>
</feature>
<dbReference type="PANTHER" id="PTHR23259:SF70">
    <property type="entry name" value="ACCESSORY GLAND PROTEIN ACP62F-RELATED"/>
    <property type="match status" value="1"/>
</dbReference>
<evidence type="ECO:0000313" key="6">
    <source>
        <dbReference type="EnsemblMetazoa" id="XP_019770761.1"/>
    </source>
</evidence>
<protein>
    <recommendedName>
        <fullName evidence="5">TIL domain-containing protein</fullName>
    </recommendedName>
</protein>
<name>A0AAR5QC69_DENPD</name>
<proteinExistence type="predicted"/>
<keyword evidence="2" id="KW-1015">Disulfide bond</keyword>
<keyword evidence="4" id="KW-0732">Signal</keyword>
<evidence type="ECO:0000256" key="4">
    <source>
        <dbReference type="SAM" id="SignalP"/>
    </source>
</evidence>
<dbReference type="GeneID" id="109544837"/>
<feature type="signal peptide" evidence="4">
    <location>
        <begin position="1"/>
        <end position="19"/>
    </location>
</feature>
<dbReference type="InterPro" id="IPR036084">
    <property type="entry name" value="Ser_inhib-like_sf"/>
</dbReference>
<dbReference type="PROSITE" id="PS51257">
    <property type="entry name" value="PROKAR_LIPOPROTEIN"/>
    <property type="match status" value="1"/>
</dbReference>
<dbReference type="Proteomes" id="UP000019118">
    <property type="component" value="Unassembled WGS sequence"/>
</dbReference>
<reference evidence="6" key="2">
    <citation type="submission" date="2024-08" db="UniProtKB">
        <authorList>
            <consortium name="EnsemblMetazoa"/>
        </authorList>
    </citation>
    <scope>IDENTIFICATION</scope>
</reference>
<reference evidence="7" key="1">
    <citation type="journal article" date="2013" name="Genome Biol.">
        <title>Draft genome of the mountain pine beetle, Dendroctonus ponderosae Hopkins, a major forest pest.</title>
        <authorList>
            <person name="Keeling C.I."/>
            <person name="Yuen M.M."/>
            <person name="Liao N.Y."/>
            <person name="Docking T.R."/>
            <person name="Chan S.K."/>
            <person name="Taylor G.A."/>
            <person name="Palmquist D.L."/>
            <person name="Jackman S.D."/>
            <person name="Nguyen A."/>
            <person name="Li M."/>
            <person name="Henderson H."/>
            <person name="Janes J.K."/>
            <person name="Zhao Y."/>
            <person name="Pandoh P."/>
            <person name="Moore R."/>
            <person name="Sperling F.A."/>
            <person name="Huber D.P."/>
            <person name="Birol I."/>
            <person name="Jones S.J."/>
            <person name="Bohlmann J."/>
        </authorList>
    </citation>
    <scope>NUCLEOTIDE SEQUENCE</scope>
</reference>
<dbReference type="AlphaFoldDB" id="A0AAR5QC69"/>
<evidence type="ECO:0000256" key="1">
    <source>
        <dbReference type="ARBA" id="ARBA00022690"/>
    </source>
</evidence>
<dbReference type="InterPro" id="IPR002919">
    <property type="entry name" value="TIL_dom"/>
</dbReference>
<keyword evidence="1" id="KW-0646">Protease inhibitor</keyword>
<evidence type="ECO:0000256" key="2">
    <source>
        <dbReference type="ARBA" id="ARBA00023157"/>
    </source>
</evidence>
<dbReference type="EnsemblMetazoa" id="XM_019915202.1">
    <property type="protein sequence ID" value="XP_019770761.1"/>
    <property type="gene ID" value="LOC109544837"/>
</dbReference>
<feature type="compositionally biased region" description="Acidic residues" evidence="3">
    <location>
        <begin position="105"/>
        <end position="115"/>
    </location>
</feature>
<evidence type="ECO:0000313" key="7">
    <source>
        <dbReference type="Proteomes" id="UP000019118"/>
    </source>
</evidence>
<feature type="region of interest" description="Disordered" evidence="3">
    <location>
        <begin position="51"/>
        <end position="218"/>
    </location>
</feature>
<dbReference type="KEGG" id="dpa:109544837"/>
<dbReference type="Gene3D" id="2.10.25.10">
    <property type="entry name" value="Laminin"/>
    <property type="match status" value="1"/>
</dbReference>
<dbReference type="SUPFAM" id="SSF57567">
    <property type="entry name" value="Serine protease inhibitors"/>
    <property type="match status" value="1"/>
</dbReference>
<dbReference type="InterPro" id="IPR051368">
    <property type="entry name" value="SerProtInhib-TIL_Domain"/>
</dbReference>
<dbReference type="Pfam" id="PF01826">
    <property type="entry name" value="TIL"/>
    <property type="match status" value="1"/>
</dbReference>
<accession>A0AAR5QC69</accession>
<feature type="compositionally biased region" description="Low complexity" evidence="3">
    <location>
        <begin position="195"/>
        <end position="211"/>
    </location>
</feature>
<dbReference type="CDD" id="cd19941">
    <property type="entry name" value="TIL"/>
    <property type="match status" value="1"/>
</dbReference>
<feature type="chain" id="PRO_5043333426" description="TIL domain-containing protein" evidence="4">
    <location>
        <begin position="20"/>
        <end position="329"/>
    </location>
</feature>